<comment type="caution">
    <text evidence="2">The sequence shown here is derived from an EMBL/GenBank/DDBJ whole genome shotgun (WGS) entry which is preliminary data.</text>
</comment>
<sequence>MAMDNTTLHTFLFHCPAALRSVVLLGSWDNFSRPYPLQIDVRGGRNLWKGCFTFSDIICDGDLDQQAPKRDGPLKMGGTYWYFYKVDEDEECHNPSEESTTFCPLLPGQRLNVLDVPREGHSRSISDTSSAFTRDPKDRYLTPVPPASQRPLPSPRTRSSEESHVMPLPSPWTPKSATHPPTDGFLSTHVARHARSASASPYMPSTPIFPDFKLLKEKLASKRSASRNRSGSKTRELDISAPVLVSGGEELNLIPLSVYRPSFESIREAETAAPRSVPTIRREFSPLASHPVDPDHDSLFGPAELPTVDERLIRRRRSHVPSTVITSEFKVEQSRVRANSADTRRTQHYLFSNDPWLSSPKLQQEFEAKNRVVEDDTPSAPVLSRPSTFLGAPVSNERPISSHGSIHSTNLRQSPFDKELPALPRYLIPAPLYAYNDVTIGELPANEPEDEFEEADDNERLDHFSVKFHEKARSHFSTWSNDSISYNSPTSSNEDDEGVFSPTFSSLTSNDSDVEIPQGLSIRYSYASLQQVHTEASKHVFTVPEIQATDNNYNYSDTSSNDDEKDDRQSFYRLSTPPQLNELRISTFGSDLFKVETTEQHSDAASSRRASRRQAACFGLGFQYSLPEEDVGSKTTIEESVGRSERLEPTLSVRREREMSGVHALMEDFAFLGDAVI</sequence>
<evidence type="ECO:0000313" key="3">
    <source>
        <dbReference type="Proteomes" id="UP001199106"/>
    </source>
</evidence>
<proteinExistence type="predicted"/>
<feature type="region of interest" description="Disordered" evidence="1">
    <location>
        <begin position="550"/>
        <end position="569"/>
    </location>
</feature>
<reference evidence="2" key="1">
    <citation type="submission" date="2021-07" db="EMBL/GenBank/DDBJ databases">
        <title>Genome Resource of American Ginseng Black Spot Pathogen Alternaria panax.</title>
        <authorList>
            <person name="Qiu C."/>
            <person name="Wang W."/>
            <person name="Liu Z."/>
        </authorList>
    </citation>
    <scope>NUCLEOTIDE SEQUENCE</scope>
    <source>
        <strain evidence="2">BNCC115425</strain>
    </source>
</reference>
<feature type="compositionally biased region" description="Pro residues" evidence="1">
    <location>
        <begin position="143"/>
        <end position="154"/>
    </location>
</feature>
<dbReference type="PANTHER" id="PTHR40625">
    <property type="entry name" value="GTP-BINDING PROTEIN ESDC-RELATED"/>
    <property type="match status" value="1"/>
</dbReference>
<feature type="compositionally biased region" description="Polar residues" evidence="1">
    <location>
        <begin position="502"/>
        <end position="511"/>
    </location>
</feature>
<evidence type="ECO:0000313" key="2">
    <source>
        <dbReference type="EMBL" id="KAG9191536.1"/>
    </source>
</evidence>
<organism evidence="2 3">
    <name type="scientific">Alternaria panax</name>
    <dbReference type="NCBI Taxonomy" id="48097"/>
    <lineage>
        <taxon>Eukaryota</taxon>
        <taxon>Fungi</taxon>
        <taxon>Dikarya</taxon>
        <taxon>Ascomycota</taxon>
        <taxon>Pezizomycotina</taxon>
        <taxon>Dothideomycetes</taxon>
        <taxon>Pleosporomycetidae</taxon>
        <taxon>Pleosporales</taxon>
        <taxon>Pleosporineae</taxon>
        <taxon>Pleosporaceae</taxon>
        <taxon>Alternaria</taxon>
        <taxon>Alternaria sect. Panax</taxon>
    </lineage>
</organism>
<keyword evidence="3" id="KW-1185">Reference proteome</keyword>
<gene>
    <name evidence="2" type="ORF">G6011_10270</name>
</gene>
<feature type="compositionally biased region" description="Polar residues" evidence="1">
    <location>
        <begin position="479"/>
        <end position="492"/>
    </location>
</feature>
<evidence type="ECO:0000256" key="1">
    <source>
        <dbReference type="SAM" id="MobiDB-lite"/>
    </source>
</evidence>
<name>A0AAD4IBI7_9PLEO</name>
<feature type="compositionally biased region" description="Low complexity" evidence="1">
    <location>
        <begin position="550"/>
        <end position="559"/>
    </location>
</feature>
<dbReference type="EMBL" id="JAANER010000003">
    <property type="protein sequence ID" value="KAG9191536.1"/>
    <property type="molecule type" value="Genomic_DNA"/>
</dbReference>
<accession>A0AAD4IBI7</accession>
<protein>
    <submittedName>
        <fullName evidence="2">Uncharacterized protein</fullName>
    </submittedName>
</protein>
<dbReference type="PANTHER" id="PTHR40625:SF1">
    <property type="entry name" value="AMP-ACTIVATED PROTEIN KINASE GLYCOGEN-BINDING DOMAIN-CONTAINING PROTEIN"/>
    <property type="match status" value="1"/>
</dbReference>
<feature type="region of interest" description="Disordered" evidence="1">
    <location>
        <begin position="479"/>
        <end position="512"/>
    </location>
</feature>
<dbReference type="AlphaFoldDB" id="A0AAD4IBI7"/>
<feature type="region of interest" description="Disordered" evidence="1">
    <location>
        <begin position="118"/>
        <end position="179"/>
    </location>
</feature>
<dbReference type="Proteomes" id="UP001199106">
    <property type="component" value="Unassembled WGS sequence"/>
</dbReference>